<evidence type="ECO:0008006" key="5">
    <source>
        <dbReference type="Google" id="ProtNLM"/>
    </source>
</evidence>
<sequence>MAVELARLQAQAIARRATEKAAKDAAKALAKAEIAARKATERLAAAHDKAQEKLLLAAEKAAEKARVADEKKAARVQAAWDKASGRSGLKGGPRAVTVNGESSSTLKVVNTKGPNDIAGGTTHMDSKENKRARVVEENKIDQIGKRLHWAERRAAADASRAADELAKAEGIRERREGVRWMLISKG</sequence>
<evidence type="ECO:0000313" key="3">
    <source>
        <dbReference type="EMBL" id="KAA1068900.1"/>
    </source>
</evidence>
<keyword evidence="4" id="KW-1185">Reference proteome</keyword>
<name>A0A5B0LYJ1_PUCGR</name>
<dbReference type="Proteomes" id="UP000324748">
    <property type="component" value="Unassembled WGS sequence"/>
</dbReference>
<gene>
    <name evidence="3" type="ORF">PGT21_005191</name>
</gene>
<accession>A0A5B0LYJ1</accession>
<keyword evidence="1" id="KW-0175">Coiled coil</keyword>
<evidence type="ECO:0000313" key="4">
    <source>
        <dbReference type="Proteomes" id="UP000324748"/>
    </source>
</evidence>
<feature type="coiled-coil region" evidence="1">
    <location>
        <begin position="22"/>
        <end position="49"/>
    </location>
</feature>
<evidence type="ECO:0000256" key="1">
    <source>
        <dbReference type="SAM" id="Coils"/>
    </source>
</evidence>
<feature type="compositionally biased region" description="Polar residues" evidence="2">
    <location>
        <begin position="99"/>
        <end position="108"/>
    </location>
</feature>
<dbReference type="EMBL" id="VSWC01000183">
    <property type="protein sequence ID" value="KAA1068900.1"/>
    <property type="molecule type" value="Genomic_DNA"/>
</dbReference>
<reference evidence="3 4" key="1">
    <citation type="submission" date="2019-05" db="EMBL/GenBank/DDBJ databases">
        <title>Emergence of the Ug99 lineage of the wheat stem rust pathogen through somatic hybridization.</title>
        <authorList>
            <person name="Li F."/>
            <person name="Upadhyaya N.M."/>
            <person name="Sperschneider J."/>
            <person name="Matny O."/>
            <person name="Nguyen-Phuc H."/>
            <person name="Mago R."/>
            <person name="Raley C."/>
            <person name="Miller M.E."/>
            <person name="Silverstein K.A.T."/>
            <person name="Henningsen E."/>
            <person name="Hirsch C.D."/>
            <person name="Visser B."/>
            <person name="Pretorius Z.A."/>
            <person name="Steffenson B.J."/>
            <person name="Schwessinger B."/>
            <person name="Dodds P.N."/>
            <person name="Figueroa M."/>
        </authorList>
    </citation>
    <scope>NUCLEOTIDE SEQUENCE [LARGE SCALE GENOMIC DNA]</scope>
    <source>
        <strain evidence="3">21-0</strain>
    </source>
</reference>
<feature type="region of interest" description="Disordered" evidence="2">
    <location>
        <begin position="79"/>
        <end position="129"/>
    </location>
</feature>
<protein>
    <recommendedName>
        <fullName evidence="5">ATP-dependent DNA helicase sgs1</fullName>
    </recommendedName>
</protein>
<comment type="caution">
    <text evidence="3">The sequence shown here is derived from an EMBL/GenBank/DDBJ whole genome shotgun (WGS) entry which is preliminary data.</text>
</comment>
<dbReference type="AlphaFoldDB" id="A0A5B0LYJ1"/>
<proteinExistence type="predicted"/>
<evidence type="ECO:0000256" key="2">
    <source>
        <dbReference type="SAM" id="MobiDB-lite"/>
    </source>
</evidence>
<organism evidence="3 4">
    <name type="scientific">Puccinia graminis f. sp. tritici</name>
    <dbReference type="NCBI Taxonomy" id="56615"/>
    <lineage>
        <taxon>Eukaryota</taxon>
        <taxon>Fungi</taxon>
        <taxon>Dikarya</taxon>
        <taxon>Basidiomycota</taxon>
        <taxon>Pucciniomycotina</taxon>
        <taxon>Pucciniomycetes</taxon>
        <taxon>Pucciniales</taxon>
        <taxon>Pucciniaceae</taxon>
        <taxon>Puccinia</taxon>
    </lineage>
</organism>